<sequence length="179" mass="19281">MSVMIGPLNTERVLKMSRYFTSAFAIAALLGSFLIADTAEAAKARSTVERRHRANKGYFAPKTSTNRSYSSNRSMFRSTPRYTTPSYVAPRTYTPAPSYVPSSAPVVQQSYTLPSNVVTAPRVISSSPVVTSQPRVIYSSPGVTSQPQVISERVITPATPAANSSNVPHVGQGQPANVR</sequence>
<feature type="region of interest" description="Disordered" evidence="1">
    <location>
        <begin position="159"/>
        <end position="179"/>
    </location>
</feature>
<gene>
    <name evidence="2" type="ORF">Rcae01_02163</name>
</gene>
<organism evidence="2 3">
    <name type="scientific">Novipirellula caenicola</name>
    <dbReference type="NCBI Taxonomy" id="1536901"/>
    <lineage>
        <taxon>Bacteria</taxon>
        <taxon>Pseudomonadati</taxon>
        <taxon>Planctomycetota</taxon>
        <taxon>Planctomycetia</taxon>
        <taxon>Pirellulales</taxon>
        <taxon>Pirellulaceae</taxon>
        <taxon>Novipirellula</taxon>
    </lineage>
</organism>
<accession>A0ABP9VQ04</accession>
<evidence type="ECO:0000313" key="2">
    <source>
        <dbReference type="EMBL" id="GAA5506710.1"/>
    </source>
</evidence>
<dbReference type="Proteomes" id="UP001416858">
    <property type="component" value="Unassembled WGS sequence"/>
</dbReference>
<name>A0ABP9VQ04_9BACT</name>
<protein>
    <submittedName>
        <fullName evidence="2">Uncharacterized protein</fullName>
    </submittedName>
</protein>
<feature type="region of interest" description="Disordered" evidence="1">
    <location>
        <begin position="54"/>
        <end position="76"/>
    </location>
</feature>
<feature type="compositionally biased region" description="Low complexity" evidence="1">
    <location>
        <begin position="63"/>
        <end position="74"/>
    </location>
</feature>
<proteinExistence type="predicted"/>
<dbReference type="EMBL" id="BAABRO010000003">
    <property type="protein sequence ID" value="GAA5506710.1"/>
    <property type="molecule type" value="Genomic_DNA"/>
</dbReference>
<comment type="caution">
    <text evidence="2">The sequence shown here is derived from an EMBL/GenBank/DDBJ whole genome shotgun (WGS) entry which is preliminary data.</text>
</comment>
<evidence type="ECO:0000256" key="1">
    <source>
        <dbReference type="SAM" id="MobiDB-lite"/>
    </source>
</evidence>
<keyword evidence="3" id="KW-1185">Reference proteome</keyword>
<dbReference type="RefSeq" id="WP_345683627.1">
    <property type="nucleotide sequence ID" value="NZ_BAABRO010000003.1"/>
</dbReference>
<reference evidence="2 3" key="1">
    <citation type="submission" date="2024-02" db="EMBL/GenBank/DDBJ databases">
        <title>Rhodopirellula caenicola NBRC 110016.</title>
        <authorList>
            <person name="Ichikawa N."/>
            <person name="Katano-Makiyama Y."/>
            <person name="Hidaka K."/>
        </authorList>
    </citation>
    <scope>NUCLEOTIDE SEQUENCE [LARGE SCALE GENOMIC DNA]</scope>
    <source>
        <strain evidence="2 3">NBRC 110016</strain>
    </source>
</reference>
<evidence type="ECO:0000313" key="3">
    <source>
        <dbReference type="Proteomes" id="UP001416858"/>
    </source>
</evidence>